<comment type="caution">
    <text evidence="2">The sequence shown here is derived from an EMBL/GenBank/DDBJ whole genome shotgun (WGS) entry which is preliminary data.</text>
</comment>
<name>A0A4R8LTM9_9BACL</name>
<dbReference type="PROSITE" id="PS00109">
    <property type="entry name" value="PROTEIN_KINASE_TYR"/>
    <property type="match status" value="1"/>
</dbReference>
<dbReference type="InterPro" id="IPR051678">
    <property type="entry name" value="AGP_Transferase"/>
</dbReference>
<dbReference type="Pfam" id="PF01636">
    <property type="entry name" value="APH"/>
    <property type="match status" value="1"/>
</dbReference>
<dbReference type="OrthoDB" id="2373610at2"/>
<evidence type="ECO:0000313" key="3">
    <source>
        <dbReference type="Proteomes" id="UP000294581"/>
    </source>
</evidence>
<evidence type="ECO:0000259" key="1">
    <source>
        <dbReference type="Pfam" id="PF01636"/>
    </source>
</evidence>
<protein>
    <submittedName>
        <fullName evidence="2">Phosphotransferase family enzyme</fullName>
    </submittedName>
</protein>
<dbReference type="RefSeq" id="WP_134158066.1">
    <property type="nucleotide sequence ID" value="NZ_SORF01000001.1"/>
</dbReference>
<reference evidence="2 3" key="1">
    <citation type="submission" date="2019-03" db="EMBL/GenBank/DDBJ databases">
        <title>Genomic Encyclopedia of Type Strains, Phase IV (KMG-IV): sequencing the most valuable type-strain genomes for metagenomic binning, comparative biology and taxonomic classification.</title>
        <authorList>
            <person name="Goeker M."/>
        </authorList>
    </citation>
    <scope>NUCLEOTIDE SEQUENCE [LARGE SCALE GENOMIC DNA]</scope>
    <source>
        <strain evidence="2 3">DSM 17974</strain>
    </source>
</reference>
<dbReference type="EMBL" id="SORF01000001">
    <property type="protein sequence ID" value="TDY51069.1"/>
    <property type="molecule type" value="Genomic_DNA"/>
</dbReference>
<organism evidence="2 3">
    <name type="scientific">Alicyclobacillus sacchari</name>
    <dbReference type="NCBI Taxonomy" id="392010"/>
    <lineage>
        <taxon>Bacteria</taxon>
        <taxon>Bacillati</taxon>
        <taxon>Bacillota</taxon>
        <taxon>Bacilli</taxon>
        <taxon>Bacillales</taxon>
        <taxon>Alicyclobacillaceae</taxon>
        <taxon>Alicyclobacillus</taxon>
    </lineage>
</organism>
<dbReference type="PANTHER" id="PTHR21310">
    <property type="entry name" value="AMINOGLYCOSIDE PHOSPHOTRANSFERASE-RELATED-RELATED"/>
    <property type="match status" value="1"/>
</dbReference>
<accession>A0A4R8LTM9</accession>
<dbReference type="Proteomes" id="UP000294581">
    <property type="component" value="Unassembled WGS sequence"/>
</dbReference>
<dbReference type="AlphaFoldDB" id="A0A4R8LTM9"/>
<feature type="domain" description="Aminoglycoside phosphotransferase" evidence="1">
    <location>
        <begin position="30"/>
        <end position="240"/>
    </location>
</feature>
<dbReference type="InterPro" id="IPR011009">
    <property type="entry name" value="Kinase-like_dom_sf"/>
</dbReference>
<evidence type="ECO:0000313" key="2">
    <source>
        <dbReference type="EMBL" id="TDY51069.1"/>
    </source>
</evidence>
<dbReference type="InterPro" id="IPR008266">
    <property type="entry name" value="Tyr_kinase_AS"/>
</dbReference>
<dbReference type="GO" id="GO:0004672">
    <property type="term" value="F:protein kinase activity"/>
    <property type="evidence" value="ECO:0007669"/>
    <property type="project" value="InterPro"/>
</dbReference>
<dbReference type="SUPFAM" id="SSF56112">
    <property type="entry name" value="Protein kinase-like (PK-like)"/>
    <property type="match status" value="1"/>
</dbReference>
<sequence>MDVPDVASVARDAYGIRAECIVRKRTVYGIVAADGRQYIWKQAALGDTEERLQALARALVAYDRADVQAARPLPARNGRVLVEQEHGIRGYLQPWLPGRHVLTASRDERLRAIAAVARVQRAVQAAGYPEHRALRRGSLYGKLRVKVNAMAKIWPQAARELPRFAPFAAEVQARAERTLARYRANLEQVRTQWRSRATLCHRDLAPHNVLIDRDGRIAFIDFDHAGYDDMYADPVQFISHTLFLNDLKAPEYQEMWEVYAEHAALGRSELAVLLCLGEWPDIWVRALAEWGKAEDRSHAAARVAYAVACERRRSELNARVLANLRLEA</sequence>
<dbReference type="InterPro" id="IPR002575">
    <property type="entry name" value="Aminoglycoside_PTrfase"/>
</dbReference>
<keyword evidence="2" id="KW-0808">Transferase</keyword>
<gene>
    <name evidence="2" type="ORF">C7445_10160</name>
</gene>
<proteinExistence type="predicted"/>
<keyword evidence="3" id="KW-1185">Reference proteome</keyword>
<dbReference type="Gene3D" id="3.90.1200.10">
    <property type="match status" value="1"/>
</dbReference>